<evidence type="ECO:0000259" key="4">
    <source>
        <dbReference type="PROSITE" id="PS50949"/>
    </source>
</evidence>
<evidence type="ECO:0000313" key="5">
    <source>
        <dbReference type="EMBL" id="KAF0676023.1"/>
    </source>
</evidence>
<gene>
    <name evidence="5" type="ORF">PMES_01587</name>
</gene>
<dbReference type="Pfam" id="PF07729">
    <property type="entry name" value="FCD"/>
    <property type="match status" value="1"/>
</dbReference>
<dbReference type="PROSITE" id="PS50949">
    <property type="entry name" value="HTH_GNTR"/>
    <property type="match status" value="1"/>
</dbReference>
<name>A0A921NUV9_9RHOB</name>
<dbReference type="InterPro" id="IPR011711">
    <property type="entry name" value="GntR_C"/>
</dbReference>
<sequence>MKSDLNDIVSQLEEDIVLWRLQPEERLVEDALMARFGAKRHVVRSALDTLTRMGLVDRPRNRGALVRLYGDGEVAALFDFRRLIEPAAAQMIALPPDRDALARLRQLQGRHDAAVAKNDLAAVFRSNAAFHTALFALCPNPFLVNAVEGAALQAHAVRFSGVQDRAALERSRDDHHAMLDAMEAGDGAALVRIATAHLDNAAKARARILRSRAMPVASEG</sequence>
<dbReference type="SUPFAM" id="SSF48008">
    <property type="entry name" value="GntR ligand-binding domain-like"/>
    <property type="match status" value="1"/>
</dbReference>
<evidence type="ECO:0000256" key="2">
    <source>
        <dbReference type="ARBA" id="ARBA00023125"/>
    </source>
</evidence>
<dbReference type="Gene3D" id="1.10.10.10">
    <property type="entry name" value="Winged helix-like DNA-binding domain superfamily/Winged helix DNA-binding domain"/>
    <property type="match status" value="1"/>
</dbReference>
<dbReference type="RefSeq" id="WP_159965129.1">
    <property type="nucleotide sequence ID" value="NZ_APKE01000019.1"/>
</dbReference>
<keyword evidence="6" id="KW-1185">Reference proteome</keyword>
<dbReference type="SUPFAM" id="SSF46785">
    <property type="entry name" value="Winged helix' DNA-binding domain"/>
    <property type="match status" value="1"/>
</dbReference>
<dbReference type="Proteomes" id="UP000698242">
    <property type="component" value="Unassembled WGS sequence"/>
</dbReference>
<reference evidence="5" key="1">
    <citation type="submission" date="2013-03" db="EMBL/GenBank/DDBJ databases">
        <title>Genome Sequence of the Profundibacterium mesophilum strain KAUST100406-0324T from Red Sea, a novel genus in the family Rhodobacteraceae.</title>
        <authorList>
            <person name="Essack M."/>
            <person name="Alam I."/>
            <person name="Lafi F."/>
            <person name="Alawi W."/>
            <person name="Kamanu F."/>
            <person name="Al-Suwailem A."/>
            <person name="Lee O.O."/>
            <person name="Xu Y."/>
            <person name="Bajic V."/>
            <person name="Qian P.-Y."/>
            <person name="Archer J."/>
        </authorList>
    </citation>
    <scope>NUCLEOTIDE SEQUENCE</scope>
    <source>
        <strain evidence="5">KAUST100406-0324</strain>
    </source>
</reference>
<comment type="caution">
    <text evidence="5">The sequence shown here is derived from an EMBL/GenBank/DDBJ whole genome shotgun (WGS) entry which is preliminary data.</text>
</comment>
<dbReference type="PANTHER" id="PTHR43537:SF49">
    <property type="entry name" value="TRANSCRIPTIONAL REGULATORY PROTEIN"/>
    <property type="match status" value="1"/>
</dbReference>
<dbReference type="AlphaFoldDB" id="A0A921NUV9"/>
<dbReference type="InterPro" id="IPR036390">
    <property type="entry name" value="WH_DNA-bd_sf"/>
</dbReference>
<organism evidence="5 6">
    <name type="scientific">Profundibacterium mesophilum KAUST100406-0324</name>
    <dbReference type="NCBI Taxonomy" id="1037889"/>
    <lineage>
        <taxon>Bacteria</taxon>
        <taxon>Pseudomonadati</taxon>
        <taxon>Pseudomonadota</taxon>
        <taxon>Alphaproteobacteria</taxon>
        <taxon>Rhodobacterales</taxon>
        <taxon>Roseobacteraceae</taxon>
        <taxon>Profundibacterium</taxon>
    </lineage>
</organism>
<dbReference type="InterPro" id="IPR036388">
    <property type="entry name" value="WH-like_DNA-bd_sf"/>
</dbReference>
<evidence type="ECO:0000256" key="3">
    <source>
        <dbReference type="ARBA" id="ARBA00023163"/>
    </source>
</evidence>
<evidence type="ECO:0000256" key="1">
    <source>
        <dbReference type="ARBA" id="ARBA00023015"/>
    </source>
</evidence>
<accession>A0A921NUV9</accession>
<dbReference type="InterPro" id="IPR000524">
    <property type="entry name" value="Tscrpt_reg_HTH_GntR"/>
</dbReference>
<dbReference type="GO" id="GO:0003700">
    <property type="term" value="F:DNA-binding transcription factor activity"/>
    <property type="evidence" value="ECO:0007669"/>
    <property type="project" value="InterPro"/>
</dbReference>
<proteinExistence type="predicted"/>
<keyword evidence="3" id="KW-0804">Transcription</keyword>
<dbReference type="InterPro" id="IPR008920">
    <property type="entry name" value="TF_FadR/GntR_C"/>
</dbReference>
<feature type="domain" description="HTH gntR-type" evidence="4">
    <location>
        <begin position="2"/>
        <end position="69"/>
    </location>
</feature>
<dbReference type="SMART" id="SM00895">
    <property type="entry name" value="FCD"/>
    <property type="match status" value="1"/>
</dbReference>
<dbReference type="GO" id="GO:0003677">
    <property type="term" value="F:DNA binding"/>
    <property type="evidence" value="ECO:0007669"/>
    <property type="project" value="UniProtKB-KW"/>
</dbReference>
<evidence type="ECO:0000313" key="6">
    <source>
        <dbReference type="Proteomes" id="UP000698242"/>
    </source>
</evidence>
<dbReference type="SMART" id="SM00345">
    <property type="entry name" value="HTH_GNTR"/>
    <property type="match status" value="1"/>
</dbReference>
<protein>
    <submittedName>
        <fullName evidence="5">Transcriptional regulator GntR family protein</fullName>
    </submittedName>
</protein>
<dbReference type="EMBL" id="APKE01000019">
    <property type="protein sequence ID" value="KAF0676023.1"/>
    <property type="molecule type" value="Genomic_DNA"/>
</dbReference>
<keyword evidence="1" id="KW-0805">Transcription regulation</keyword>
<keyword evidence="2" id="KW-0238">DNA-binding</keyword>
<dbReference type="Gene3D" id="1.20.120.530">
    <property type="entry name" value="GntR ligand-binding domain-like"/>
    <property type="match status" value="1"/>
</dbReference>
<dbReference type="PANTHER" id="PTHR43537">
    <property type="entry name" value="TRANSCRIPTIONAL REGULATOR, GNTR FAMILY"/>
    <property type="match status" value="1"/>
</dbReference>
<dbReference type="OrthoDB" id="8638122at2"/>
<dbReference type="Pfam" id="PF00392">
    <property type="entry name" value="GntR"/>
    <property type="match status" value="1"/>
</dbReference>